<feature type="binding site" evidence="3">
    <location>
        <position position="62"/>
    </location>
    <ligand>
        <name>substrate</name>
    </ligand>
</feature>
<sequence length="278" mass="29570">MRLLLVRHGETVDNVAGLYAGTRDSPLTTHGALQAHRLASHLASRSSTIGPATHVFSSDLRRAADTAQAVIDAQGTIPGEREQVRLVKVADLRERDFRSAEGKRYGAPHPDAETHEAMRVRADRFVRMQLAPALQAQAGRVGMVVIVSHGILLNALLRVLLGRSAPGELTRLAASGAGRLGAEYVASWSNTGYLEMVVAEAPVARPSRGLVGSVSGSASSPSRQGSTVALTVVKVNAVEHLAGLKKTRGGIGSAQFDSRQRTMDSFLFPASKKRKAEE</sequence>
<feature type="binding site" evidence="3">
    <location>
        <begin position="7"/>
        <end position="14"/>
    </location>
    <ligand>
        <name>substrate</name>
    </ligand>
</feature>
<evidence type="ECO:0000313" key="4">
    <source>
        <dbReference type="EMBL" id="KAK0613323.1"/>
    </source>
</evidence>
<dbReference type="AlphaFoldDB" id="A0AA39WDD2"/>
<dbReference type="InterPro" id="IPR051695">
    <property type="entry name" value="Phosphoglycerate_Mutase"/>
</dbReference>
<dbReference type="InterPro" id="IPR001345">
    <property type="entry name" value="PG/BPGM_mutase_AS"/>
</dbReference>
<dbReference type="EMBL" id="JAULSU010000006">
    <property type="protein sequence ID" value="KAK0613323.1"/>
    <property type="molecule type" value="Genomic_DNA"/>
</dbReference>
<dbReference type="InterPro" id="IPR029033">
    <property type="entry name" value="His_PPase_superfam"/>
</dbReference>
<dbReference type="GO" id="GO:0045820">
    <property type="term" value="P:negative regulation of glycolytic process"/>
    <property type="evidence" value="ECO:0007669"/>
    <property type="project" value="TreeGrafter"/>
</dbReference>
<name>A0AA39WDD2_9PEZI</name>
<dbReference type="Proteomes" id="UP001175000">
    <property type="component" value="Unassembled WGS sequence"/>
</dbReference>
<evidence type="ECO:0000256" key="1">
    <source>
        <dbReference type="ARBA" id="ARBA00022801"/>
    </source>
</evidence>
<feature type="active site" description="Proton donor/acceptor" evidence="2">
    <location>
        <position position="94"/>
    </location>
</feature>
<dbReference type="Pfam" id="PF00300">
    <property type="entry name" value="His_Phos_1"/>
    <property type="match status" value="1"/>
</dbReference>
<evidence type="ECO:0000313" key="5">
    <source>
        <dbReference type="Proteomes" id="UP001175000"/>
    </source>
</evidence>
<dbReference type="GO" id="GO:0005829">
    <property type="term" value="C:cytosol"/>
    <property type="evidence" value="ECO:0007669"/>
    <property type="project" value="TreeGrafter"/>
</dbReference>
<dbReference type="PANTHER" id="PTHR46517:SF1">
    <property type="entry name" value="FRUCTOSE-2,6-BISPHOSPHATASE TIGAR"/>
    <property type="match status" value="1"/>
</dbReference>
<comment type="caution">
    <text evidence="4">The sequence shown here is derived from an EMBL/GenBank/DDBJ whole genome shotgun (WGS) entry which is preliminary data.</text>
</comment>
<evidence type="ECO:0000256" key="2">
    <source>
        <dbReference type="PIRSR" id="PIRSR613078-1"/>
    </source>
</evidence>
<organism evidence="4 5">
    <name type="scientific">Immersiella caudata</name>
    <dbReference type="NCBI Taxonomy" id="314043"/>
    <lineage>
        <taxon>Eukaryota</taxon>
        <taxon>Fungi</taxon>
        <taxon>Dikarya</taxon>
        <taxon>Ascomycota</taxon>
        <taxon>Pezizomycotina</taxon>
        <taxon>Sordariomycetes</taxon>
        <taxon>Sordariomycetidae</taxon>
        <taxon>Sordariales</taxon>
        <taxon>Lasiosphaeriaceae</taxon>
        <taxon>Immersiella</taxon>
    </lineage>
</organism>
<dbReference type="PANTHER" id="PTHR46517">
    <property type="entry name" value="FRUCTOSE-2,6-BISPHOSPHATASE TIGAR"/>
    <property type="match status" value="1"/>
</dbReference>
<gene>
    <name evidence="4" type="ORF">B0T14DRAFT_484935</name>
</gene>
<dbReference type="SMART" id="SM00855">
    <property type="entry name" value="PGAM"/>
    <property type="match status" value="1"/>
</dbReference>
<dbReference type="PROSITE" id="PS00175">
    <property type="entry name" value="PG_MUTASE"/>
    <property type="match status" value="1"/>
</dbReference>
<evidence type="ECO:0000256" key="3">
    <source>
        <dbReference type="PIRSR" id="PIRSR613078-2"/>
    </source>
</evidence>
<dbReference type="GO" id="GO:0004331">
    <property type="term" value="F:fructose-2,6-bisphosphate 2-phosphatase activity"/>
    <property type="evidence" value="ECO:0007669"/>
    <property type="project" value="TreeGrafter"/>
</dbReference>
<keyword evidence="5" id="KW-1185">Reference proteome</keyword>
<dbReference type="CDD" id="cd07067">
    <property type="entry name" value="HP_PGM_like"/>
    <property type="match status" value="1"/>
</dbReference>
<keyword evidence="1" id="KW-0378">Hydrolase</keyword>
<reference evidence="4" key="1">
    <citation type="submission" date="2023-06" db="EMBL/GenBank/DDBJ databases">
        <title>Genome-scale phylogeny and comparative genomics of the fungal order Sordariales.</title>
        <authorList>
            <consortium name="Lawrence Berkeley National Laboratory"/>
            <person name="Hensen N."/>
            <person name="Bonometti L."/>
            <person name="Westerberg I."/>
            <person name="Brannstrom I.O."/>
            <person name="Guillou S."/>
            <person name="Cros-Aarteil S."/>
            <person name="Calhoun S."/>
            <person name="Haridas S."/>
            <person name="Kuo A."/>
            <person name="Mondo S."/>
            <person name="Pangilinan J."/>
            <person name="Riley R."/>
            <person name="Labutti K."/>
            <person name="Andreopoulos B."/>
            <person name="Lipzen A."/>
            <person name="Chen C."/>
            <person name="Yanf M."/>
            <person name="Daum C."/>
            <person name="Ng V."/>
            <person name="Clum A."/>
            <person name="Steindorff A."/>
            <person name="Ohm R."/>
            <person name="Martin F."/>
            <person name="Silar P."/>
            <person name="Natvig D."/>
            <person name="Lalanne C."/>
            <person name="Gautier V."/>
            <person name="Ament-Velasquez S.L."/>
            <person name="Kruys A."/>
            <person name="Hutchinson M.I."/>
            <person name="Powell A.J."/>
            <person name="Barry K."/>
            <person name="Miller A.N."/>
            <person name="Grigoriev I.V."/>
            <person name="Debuchy R."/>
            <person name="Gladieux P."/>
            <person name="Thoren M.H."/>
            <person name="Johannesson H."/>
        </authorList>
    </citation>
    <scope>NUCLEOTIDE SEQUENCE</scope>
    <source>
        <strain evidence="4">CBS 606.72</strain>
    </source>
</reference>
<dbReference type="SUPFAM" id="SSF53254">
    <property type="entry name" value="Phosphoglycerate mutase-like"/>
    <property type="match status" value="1"/>
</dbReference>
<dbReference type="InterPro" id="IPR013078">
    <property type="entry name" value="His_Pase_superF_clade-1"/>
</dbReference>
<proteinExistence type="predicted"/>
<protein>
    <submittedName>
        <fullName evidence="4">Histidine phosphatase superfamily</fullName>
    </submittedName>
</protein>
<dbReference type="GO" id="GO:0043456">
    <property type="term" value="P:regulation of pentose-phosphate shunt"/>
    <property type="evidence" value="ECO:0007669"/>
    <property type="project" value="TreeGrafter"/>
</dbReference>
<accession>A0AA39WDD2</accession>
<feature type="active site" description="Tele-phosphohistidine intermediate" evidence="2">
    <location>
        <position position="8"/>
    </location>
</feature>
<dbReference type="Gene3D" id="3.40.50.1240">
    <property type="entry name" value="Phosphoglycerate mutase-like"/>
    <property type="match status" value="1"/>
</dbReference>